<reference evidence="2" key="2">
    <citation type="submission" date="2023-05" db="EMBL/GenBank/DDBJ databases">
        <authorList>
            <person name="Fouks B."/>
        </authorList>
    </citation>
    <scope>NUCLEOTIDE SEQUENCE</scope>
    <source>
        <strain evidence="2">Stay&amp;Tobe</strain>
        <tissue evidence="2">Testes</tissue>
    </source>
</reference>
<feature type="region of interest" description="Disordered" evidence="1">
    <location>
        <begin position="354"/>
        <end position="377"/>
    </location>
</feature>
<gene>
    <name evidence="2" type="ORF">L9F63_012518</name>
</gene>
<proteinExistence type="predicted"/>
<name>A0AAD8ACK6_DIPPU</name>
<evidence type="ECO:0000313" key="3">
    <source>
        <dbReference type="Proteomes" id="UP001233999"/>
    </source>
</evidence>
<evidence type="ECO:0000313" key="2">
    <source>
        <dbReference type="EMBL" id="KAJ9596479.1"/>
    </source>
</evidence>
<reference evidence="2" key="1">
    <citation type="journal article" date="2023" name="IScience">
        <title>Live-bearing cockroach genome reveals convergent evolutionary mechanisms linked to viviparity in insects and beyond.</title>
        <authorList>
            <person name="Fouks B."/>
            <person name="Harrison M.C."/>
            <person name="Mikhailova A.A."/>
            <person name="Marchal E."/>
            <person name="English S."/>
            <person name="Carruthers M."/>
            <person name="Jennings E.C."/>
            <person name="Chiamaka E.L."/>
            <person name="Frigard R.A."/>
            <person name="Pippel M."/>
            <person name="Attardo G.M."/>
            <person name="Benoit J.B."/>
            <person name="Bornberg-Bauer E."/>
            <person name="Tobe S.S."/>
        </authorList>
    </citation>
    <scope>NUCLEOTIDE SEQUENCE</scope>
    <source>
        <strain evidence="2">Stay&amp;Tobe</strain>
    </source>
</reference>
<accession>A0AAD8ACK6</accession>
<comment type="caution">
    <text evidence="2">The sequence shown here is derived from an EMBL/GenBank/DDBJ whole genome shotgun (WGS) entry which is preliminary data.</text>
</comment>
<dbReference type="Proteomes" id="UP001233999">
    <property type="component" value="Unassembled WGS sequence"/>
</dbReference>
<dbReference type="EMBL" id="JASPKZ010001987">
    <property type="protein sequence ID" value="KAJ9596479.1"/>
    <property type="molecule type" value="Genomic_DNA"/>
</dbReference>
<dbReference type="AlphaFoldDB" id="A0AAD8ACK6"/>
<protein>
    <submittedName>
        <fullName evidence="2">Uncharacterized protein</fullName>
    </submittedName>
</protein>
<organism evidence="2 3">
    <name type="scientific">Diploptera punctata</name>
    <name type="common">Pacific beetle cockroach</name>
    <dbReference type="NCBI Taxonomy" id="6984"/>
    <lineage>
        <taxon>Eukaryota</taxon>
        <taxon>Metazoa</taxon>
        <taxon>Ecdysozoa</taxon>
        <taxon>Arthropoda</taxon>
        <taxon>Hexapoda</taxon>
        <taxon>Insecta</taxon>
        <taxon>Pterygota</taxon>
        <taxon>Neoptera</taxon>
        <taxon>Polyneoptera</taxon>
        <taxon>Dictyoptera</taxon>
        <taxon>Blattodea</taxon>
        <taxon>Blaberoidea</taxon>
        <taxon>Blaberidae</taxon>
        <taxon>Diplopterinae</taxon>
        <taxon>Diploptera</taxon>
    </lineage>
</organism>
<evidence type="ECO:0000256" key="1">
    <source>
        <dbReference type="SAM" id="MobiDB-lite"/>
    </source>
</evidence>
<sequence>MEFWCKKRRGRCCRTRSISDTNQNIPTNQPLSSVNVPRTAQAVSSSNSINSSGNTVKSSVTKGAVELNGIKNDGESAGKVSNVNLVVLHRQQYRCNSITTFTEASAASGAEVFYNPHQSTVARKFFRKQRRHMRHLGARRRGDGGVSDAASNARAESAVFLSSDMETAPNSKTGDNSVADLKPVELPFERLVIGAEQTGISSPVDTSTVRGPVVGSEILKTSNNSNEKFENISGEEENLEKSDSEICENFKSDVEIDGGFKMDAAPCEKNNKSEKYLEKLDKNENSHLRDFEKCLNDVKTSSNCIEDGNRLISTKNIAEISEETLKKDKLVKNRLVGEKTEYFLREKKLSLPKNDISCYSDDETDDVPTANKKETSV</sequence>
<keyword evidence="3" id="KW-1185">Reference proteome</keyword>